<name>Q6N9G8_RHOPA</name>
<dbReference type="eggNOG" id="ENOG50308Y1">
    <property type="taxonomic scope" value="Bacteria"/>
</dbReference>
<gene>
    <name evidence="1" type="ordered locus">RPA1581</name>
</gene>
<protein>
    <submittedName>
        <fullName evidence="1">Uncharacterized protein</fullName>
    </submittedName>
</protein>
<dbReference type="STRING" id="258594.RPA1581"/>
<dbReference type="HOGENOM" id="CLU_097948_0_0_5"/>
<dbReference type="AlphaFoldDB" id="Q6N9G8"/>
<proteinExistence type="predicted"/>
<reference evidence="1" key="1">
    <citation type="journal article" date="2004" name="Nat. Biotechnol.">
        <title>Complete genome sequence of the metabolically versatile photosynthetic bacterium Rhodopseudomonas palustris.</title>
        <authorList>
            <person name="Larimer F.W."/>
            <person name="Chain P."/>
            <person name="Hauser L."/>
            <person name="Lamerdin J."/>
            <person name="Malfatti S."/>
            <person name="Do L."/>
            <person name="Land M.L."/>
            <person name="Pelletier D.A."/>
            <person name="Beatty J.T."/>
            <person name="Lang A.S."/>
            <person name="Tabita F.R."/>
            <person name="Gibson J.L."/>
            <person name="Hanson T.E."/>
            <person name="Bobst C."/>
            <person name="Torres J.L."/>
            <person name="Peres C."/>
            <person name="Harrison F.H."/>
            <person name="Gibson J."/>
            <person name="Harwood C.S."/>
        </authorList>
    </citation>
    <scope>NUCLEOTIDE SEQUENCE [LARGE SCALE GENOMIC DNA]</scope>
    <source>
        <strain evidence="1">CGA009</strain>
    </source>
</reference>
<sequence>MPSRLPYWHGRGLTLASPPPQGRLGAGMRVTRGKSNARRFGALAAVALAAAWFGAPAGAAELSSQVSYLYSSVSIFPPSAKGMTVCYGFVCRRRYELAFSAGDRAALSRIMASGKASAAAERAAVQKAVVWLDRRLGPVLGTDKRIARADFRYFDDKHNFDCWDTTRNTTSLLLVMQEWGLFKYHSVGDPKYRGNVLVLQTPHNTAVLTERAAGTQWVVDMWTRAYAQTPEVMPVDQWVKLD</sequence>
<organism evidence="1">
    <name type="scientific">Rhodopseudomonas palustris (strain ATCC BAA-98 / CGA009)</name>
    <dbReference type="NCBI Taxonomy" id="258594"/>
    <lineage>
        <taxon>Bacteria</taxon>
        <taxon>Pseudomonadati</taxon>
        <taxon>Pseudomonadota</taxon>
        <taxon>Alphaproteobacteria</taxon>
        <taxon>Hyphomicrobiales</taxon>
        <taxon>Nitrobacteraceae</taxon>
        <taxon>Rhodopseudomonas</taxon>
    </lineage>
</organism>
<accession>Q6N9G8</accession>
<evidence type="ECO:0000313" key="1">
    <source>
        <dbReference type="EMBL" id="CAE27022.1"/>
    </source>
</evidence>
<dbReference type="EMBL" id="BX572598">
    <property type="protein sequence ID" value="CAE27022.1"/>
    <property type="molecule type" value="Genomic_DNA"/>
</dbReference>